<evidence type="ECO:0000313" key="10">
    <source>
        <dbReference type="Proteomes" id="UP000595917"/>
    </source>
</evidence>
<evidence type="ECO:0000256" key="4">
    <source>
        <dbReference type="ARBA" id="ARBA00022692"/>
    </source>
</evidence>
<dbReference type="Gene3D" id="1.10.3720.10">
    <property type="entry name" value="MetI-like"/>
    <property type="match status" value="1"/>
</dbReference>
<dbReference type="InterPro" id="IPR000515">
    <property type="entry name" value="MetI-like"/>
</dbReference>
<evidence type="ECO:0000259" key="8">
    <source>
        <dbReference type="PROSITE" id="PS50928"/>
    </source>
</evidence>
<feature type="transmembrane region" description="Helical" evidence="7">
    <location>
        <begin position="75"/>
        <end position="97"/>
    </location>
</feature>
<dbReference type="RefSeq" id="WP_215628037.1">
    <property type="nucleotide sequence ID" value="NZ_CP067089.2"/>
</dbReference>
<evidence type="ECO:0000256" key="1">
    <source>
        <dbReference type="ARBA" id="ARBA00004651"/>
    </source>
</evidence>
<dbReference type="PANTHER" id="PTHR43005:SF1">
    <property type="entry name" value="SPERMIDINE_PUTRESCINE TRANSPORT SYSTEM PERMEASE PROTEIN"/>
    <property type="match status" value="1"/>
</dbReference>
<evidence type="ECO:0000313" key="9">
    <source>
        <dbReference type="EMBL" id="QQO10732.1"/>
    </source>
</evidence>
<proteinExistence type="inferred from homology"/>
<dbReference type="GO" id="GO:0055085">
    <property type="term" value="P:transmembrane transport"/>
    <property type="evidence" value="ECO:0007669"/>
    <property type="project" value="InterPro"/>
</dbReference>
<feature type="transmembrane region" description="Helical" evidence="7">
    <location>
        <begin position="268"/>
        <end position="285"/>
    </location>
</feature>
<evidence type="ECO:0000256" key="6">
    <source>
        <dbReference type="ARBA" id="ARBA00023136"/>
    </source>
</evidence>
<dbReference type="GO" id="GO:0005886">
    <property type="term" value="C:plasma membrane"/>
    <property type="evidence" value="ECO:0007669"/>
    <property type="project" value="UniProtKB-SubCell"/>
</dbReference>
<evidence type="ECO:0000256" key="7">
    <source>
        <dbReference type="RuleBase" id="RU363032"/>
    </source>
</evidence>
<feature type="transmembrane region" description="Helical" evidence="7">
    <location>
        <begin position="12"/>
        <end position="38"/>
    </location>
</feature>
<keyword evidence="6 7" id="KW-0472">Membrane</keyword>
<feature type="transmembrane region" description="Helical" evidence="7">
    <location>
        <begin position="109"/>
        <end position="129"/>
    </location>
</feature>
<keyword evidence="2 7" id="KW-0813">Transport</keyword>
<accession>A0A7T7XQT5</accession>
<dbReference type="AlphaFoldDB" id="A0A7T7XQT5"/>
<dbReference type="CDD" id="cd06261">
    <property type="entry name" value="TM_PBP2"/>
    <property type="match status" value="1"/>
</dbReference>
<dbReference type="EMBL" id="CP067089">
    <property type="protein sequence ID" value="QQO10732.1"/>
    <property type="molecule type" value="Genomic_DNA"/>
</dbReference>
<evidence type="ECO:0000256" key="3">
    <source>
        <dbReference type="ARBA" id="ARBA00022475"/>
    </source>
</evidence>
<reference evidence="9" key="1">
    <citation type="submission" date="2021-01" db="EMBL/GenBank/DDBJ databases">
        <title>Description of Breznakiella homolactica.</title>
        <authorList>
            <person name="Song Y."/>
            <person name="Brune A."/>
        </authorList>
    </citation>
    <scope>NUCLEOTIDE SEQUENCE</scope>
    <source>
        <strain evidence="9">RmG30</strain>
    </source>
</reference>
<name>A0A7T7XQT5_9SPIR</name>
<protein>
    <submittedName>
        <fullName evidence="9">Sugar ABC transporter permease</fullName>
    </submittedName>
</protein>
<evidence type="ECO:0000256" key="2">
    <source>
        <dbReference type="ARBA" id="ARBA00022448"/>
    </source>
</evidence>
<dbReference type="PANTHER" id="PTHR43005">
    <property type="entry name" value="BLR7065 PROTEIN"/>
    <property type="match status" value="1"/>
</dbReference>
<dbReference type="KEGG" id="bhc:JFL75_07405"/>
<dbReference type="Pfam" id="PF00528">
    <property type="entry name" value="BPD_transp_1"/>
    <property type="match status" value="1"/>
</dbReference>
<keyword evidence="5 7" id="KW-1133">Transmembrane helix</keyword>
<sequence>MKSSTYRLQQNWMGYFFIFPALFVLVMMIMYPLLYGIYVSFFDTNLVNKWNFVGFRFYQRVITNLSFYQSLGRTFVFTFSTVLGRVVLGTGFAMILNNKRLPLRPVFRSIMVLPWFFPDVVIGMLWKWLYNSGYGLINHILMSLHIIKAPVEWLSNTSTVMAAVVVVCIWKGFPFMIVMILAALQTIPDELYEAAEMDGCGPLSRFVHVVLPGIMPVLSTATMLEIMWCFKHFTIIWNLTYGGPVDATNVVSIDIYKTGFEYLRFGESSTRAVLVFIIIMVLSIIQRKLVKEK</sequence>
<dbReference type="PROSITE" id="PS50928">
    <property type="entry name" value="ABC_TM1"/>
    <property type="match status" value="1"/>
</dbReference>
<comment type="similarity">
    <text evidence="7">Belongs to the binding-protein-dependent transport system permease family.</text>
</comment>
<keyword evidence="3" id="KW-1003">Cell membrane</keyword>
<dbReference type="SUPFAM" id="SSF161098">
    <property type="entry name" value="MetI-like"/>
    <property type="match status" value="1"/>
</dbReference>
<keyword evidence="4 7" id="KW-0812">Transmembrane</keyword>
<gene>
    <name evidence="9" type="ORF">JFL75_07405</name>
</gene>
<dbReference type="InterPro" id="IPR035906">
    <property type="entry name" value="MetI-like_sf"/>
</dbReference>
<feature type="transmembrane region" description="Helical" evidence="7">
    <location>
        <begin position="160"/>
        <end position="184"/>
    </location>
</feature>
<evidence type="ECO:0000256" key="5">
    <source>
        <dbReference type="ARBA" id="ARBA00022989"/>
    </source>
</evidence>
<feature type="domain" description="ABC transmembrane type-1" evidence="8">
    <location>
        <begin position="71"/>
        <end position="286"/>
    </location>
</feature>
<comment type="subcellular location">
    <subcellularLocation>
        <location evidence="1 7">Cell membrane</location>
        <topology evidence="1 7">Multi-pass membrane protein</topology>
    </subcellularLocation>
</comment>
<dbReference type="Proteomes" id="UP000595917">
    <property type="component" value="Chromosome"/>
</dbReference>
<keyword evidence="10" id="KW-1185">Reference proteome</keyword>
<feature type="transmembrane region" description="Helical" evidence="7">
    <location>
        <begin position="205"/>
        <end position="228"/>
    </location>
</feature>
<organism evidence="9 10">
    <name type="scientific">Breznakiella homolactica</name>
    <dbReference type="NCBI Taxonomy" id="2798577"/>
    <lineage>
        <taxon>Bacteria</taxon>
        <taxon>Pseudomonadati</taxon>
        <taxon>Spirochaetota</taxon>
        <taxon>Spirochaetia</taxon>
        <taxon>Spirochaetales</taxon>
        <taxon>Breznakiellaceae</taxon>
        <taxon>Breznakiella</taxon>
    </lineage>
</organism>